<dbReference type="CDD" id="cd10017">
    <property type="entry name" value="B3_DNA"/>
    <property type="match status" value="2"/>
</dbReference>
<organism evidence="8 9">
    <name type="scientific">Kalanchoe fedtschenkoi</name>
    <name type="common">Lavender scallops</name>
    <name type="synonym">South American air plant</name>
    <dbReference type="NCBI Taxonomy" id="63787"/>
    <lineage>
        <taxon>Eukaryota</taxon>
        <taxon>Viridiplantae</taxon>
        <taxon>Streptophyta</taxon>
        <taxon>Embryophyta</taxon>
        <taxon>Tracheophyta</taxon>
        <taxon>Spermatophyta</taxon>
        <taxon>Magnoliopsida</taxon>
        <taxon>eudicotyledons</taxon>
        <taxon>Gunneridae</taxon>
        <taxon>Pentapetalae</taxon>
        <taxon>Saxifragales</taxon>
        <taxon>Crassulaceae</taxon>
        <taxon>Kalanchoe</taxon>
    </lineage>
</organism>
<keyword evidence="4" id="KW-0804">Transcription</keyword>
<dbReference type="Gramene" id="Kaladp0060s0135.1.v1.1">
    <property type="protein sequence ID" value="Kaladp0060s0135.1.v1.1"/>
    <property type="gene ID" value="Kaladp0060s0135.v1.1"/>
</dbReference>
<dbReference type="AlphaFoldDB" id="A0A7N0UC82"/>
<protein>
    <recommendedName>
        <fullName evidence="7">TF-B3 domain-containing protein</fullName>
    </recommendedName>
</protein>
<comment type="subcellular location">
    <subcellularLocation>
        <location evidence="1">Nucleus</location>
    </subcellularLocation>
</comment>
<dbReference type="EnsemblPlants" id="Kaladp0060s0135.2.v1.1">
    <property type="protein sequence ID" value="Kaladp0060s0135.2.v1.1"/>
    <property type="gene ID" value="Kaladp0060s0135.v1.1"/>
</dbReference>
<feature type="domain" description="TF-B3" evidence="7">
    <location>
        <begin position="24"/>
        <end position="119"/>
    </location>
</feature>
<keyword evidence="2" id="KW-0805">Transcription regulation</keyword>
<feature type="domain" description="TF-B3" evidence="7">
    <location>
        <begin position="196"/>
        <end position="300"/>
    </location>
</feature>
<dbReference type="GO" id="GO:0005634">
    <property type="term" value="C:nucleus"/>
    <property type="evidence" value="ECO:0007669"/>
    <property type="project" value="UniProtKB-SubCell"/>
</dbReference>
<name>A0A7N0UC82_KALFE</name>
<keyword evidence="9" id="KW-1185">Reference proteome</keyword>
<dbReference type="InterPro" id="IPR003340">
    <property type="entry name" value="B3_DNA-bd"/>
</dbReference>
<reference evidence="8" key="1">
    <citation type="submission" date="2021-01" db="UniProtKB">
        <authorList>
            <consortium name="EnsemblPlants"/>
        </authorList>
    </citation>
    <scope>IDENTIFICATION</scope>
</reference>
<keyword evidence="5" id="KW-0539">Nucleus</keyword>
<evidence type="ECO:0000256" key="1">
    <source>
        <dbReference type="ARBA" id="ARBA00004123"/>
    </source>
</evidence>
<evidence type="ECO:0000313" key="8">
    <source>
        <dbReference type="EnsemblPlants" id="Kaladp0060s0135.1.v1.1"/>
    </source>
</evidence>
<evidence type="ECO:0000259" key="7">
    <source>
        <dbReference type="PROSITE" id="PS50863"/>
    </source>
</evidence>
<proteinExistence type="predicted"/>
<dbReference type="PANTHER" id="PTHR31920">
    <property type="entry name" value="B3 DOMAIN-CONTAINING"/>
    <property type="match status" value="1"/>
</dbReference>
<dbReference type="Gramene" id="Kaladp0060s0135.2.v1.1">
    <property type="protein sequence ID" value="Kaladp0060s0135.2.v1.1"/>
    <property type="gene ID" value="Kaladp0060s0135.v1.1"/>
</dbReference>
<evidence type="ECO:0000256" key="5">
    <source>
        <dbReference type="ARBA" id="ARBA00023242"/>
    </source>
</evidence>
<evidence type="ECO:0000256" key="4">
    <source>
        <dbReference type="ARBA" id="ARBA00023163"/>
    </source>
</evidence>
<dbReference type="PANTHER" id="PTHR31920:SF148">
    <property type="entry name" value="B3 DOMAIN-CONTAINING PROTEIN OS03G0621600"/>
    <property type="match status" value="1"/>
</dbReference>
<dbReference type="PROSITE" id="PS50863">
    <property type="entry name" value="B3"/>
    <property type="match status" value="2"/>
</dbReference>
<dbReference type="Gene3D" id="2.40.330.10">
    <property type="entry name" value="DNA-binding pseudobarrel domain"/>
    <property type="match status" value="2"/>
</dbReference>
<feature type="region of interest" description="Disordered" evidence="6">
    <location>
        <begin position="125"/>
        <end position="158"/>
    </location>
</feature>
<evidence type="ECO:0000256" key="6">
    <source>
        <dbReference type="SAM" id="MobiDB-lite"/>
    </source>
</evidence>
<dbReference type="SUPFAM" id="SSF101936">
    <property type="entry name" value="DNA-binding pseudobarrel domain"/>
    <property type="match status" value="2"/>
</dbReference>
<keyword evidence="3" id="KW-0238">DNA-binding</keyword>
<evidence type="ECO:0000313" key="9">
    <source>
        <dbReference type="Proteomes" id="UP000594263"/>
    </source>
</evidence>
<dbReference type="SMART" id="SM01019">
    <property type="entry name" value="B3"/>
    <property type="match status" value="2"/>
</dbReference>
<dbReference type="OMA" id="KMVVTIH"/>
<dbReference type="InterPro" id="IPR015300">
    <property type="entry name" value="DNA-bd_pseudobarrel_sf"/>
</dbReference>
<dbReference type="EnsemblPlants" id="Kaladp0060s0135.1.v1.1">
    <property type="protein sequence ID" value="Kaladp0060s0135.1.v1.1"/>
    <property type="gene ID" value="Kaladp0060s0135.v1.1"/>
</dbReference>
<evidence type="ECO:0000256" key="2">
    <source>
        <dbReference type="ARBA" id="ARBA00023015"/>
    </source>
</evidence>
<evidence type="ECO:0000256" key="3">
    <source>
        <dbReference type="ARBA" id="ARBA00023125"/>
    </source>
</evidence>
<dbReference type="Pfam" id="PF02362">
    <property type="entry name" value="B3"/>
    <property type="match status" value="2"/>
</dbReference>
<dbReference type="InterPro" id="IPR050655">
    <property type="entry name" value="Plant_B3_domain"/>
</dbReference>
<sequence>MTFLRADSEVNGHHHQPGLKTPELTSFYKIMISDFSDKMRVPPAFVRRFPGGFPEKITLDSCAGREWRIDVAKSRDDNSLCFRCGWKEFAEANSLQFADVLFFSYVGGSTFDVRVFDKSGCQKRINPALQNPSDPPPVKLEPDSGCSSHQPDFSCAPSRACDTDVKELRASAPGPKPTPSKAFEQATDYSNTYTKSFRVRLSKSSCQRGYLNVPMSFVQRCPELGSGSRQVKLSVPSSGRTWLTNYTTRLEKCRGRRQRRNLLSGGFKAFVVDNNLREGNVCAFELVDEQGAVFNVHIFK</sequence>
<dbReference type="GO" id="GO:0003677">
    <property type="term" value="F:DNA binding"/>
    <property type="evidence" value="ECO:0007669"/>
    <property type="project" value="UniProtKB-KW"/>
</dbReference>
<dbReference type="Proteomes" id="UP000594263">
    <property type="component" value="Unplaced"/>
</dbReference>
<accession>A0A7N0UC82</accession>